<dbReference type="InterPro" id="IPR001818">
    <property type="entry name" value="Pept_M10_metallopeptidase"/>
</dbReference>
<dbReference type="Gene3D" id="3.40.390.10">
    <property type="entry name" value="Collagenase (Catalytic Domain)"/>
    <property type="match status" value="1"/>
</dbReference>
<keyword evidence="8" id="KW-1185">Reference proteome</keyword>
<keyword evidence="2" id="KW-0479">Metal-binding</keyword>
<keyword evidence="4" id="KW-0862">Zinc</keyword>
<dbReference type="RefSeq" id="WP_116066746.1">
    <property type="nucleotide sequence ID" value="NZ_BONB01000018.1"/>
</dbReference>
<dbReference type="Pfam" id="PF00413">
    <property type="entry name" value="Peptidase_M10"/>
    <property type="match status" value="1"/>
</dbReference>
<dbReference type="GO" id="GO:0008237">
    <property type="term" value="F:metallopeptidase activity"/>
    <property type="evidence" value="ECO:0007669"/>
    <property type="project" value="InterPro"/>
</dbReference>
<feature type="chain" id="PRO_5017747345" evidence="5">
    <location>
        <begin position="26"/>
        <end position="249"/>
    </location>
</feature>
<gene>
    <name evidence="7" type="ORF">DFJ67_0941</name>
</gene>
<proteinExistence type="predicted"/>
<dbReference type="EMBL" id="QUMQ01000001">
    <property type="protein sequence ID" value="REF94994.1"/>
    <property type="molecule type" value="Genomic_DNA"/>
</dbReference>
<dbReference type="OrthoDB" id="7594344at2"/>
<keyword evidence="3" id="KW-0378">Hydrolase</keyword>
<feature type="signal peptide" evidence="5">
    <location>
        <begin position="1"/>
        <end position="25"/>
    </location>
</feature>
<dbReference type="Proteomes" id="UP000256913">
    <property type="component" value="Unassembled WGS sequence"/>
</dbReference>
<keyword evidence="1" id="KW-0645">Protease</keyword>
<evidence type="ECO:0000313" key="7">
    <source>
        <dbReference type="EMBL" id="REF94994.1"/>
    </source>
</evidence>
<keyword evidence="5" id="KW-0732">Signal</keyword>
<dbReference type="AlphaFoldDB" id="A0A3D9ZEP6"/>
<sequence length="249" mass="26266">MATLATLASAALMLVIGLAPGQAMASGSADQTVVTRVTNPDGSVTETIYTPAPGVTPTQLAALLKGRGVVAKVEKEAAAAAVAPCGYGTANAWASDTTCFVRWAYAGAVRPVIDFVDYSGASWPVGRAVTRWNQVSGIDSIYRPSSSGCDGTPAHCVTVRSGNYGAGWLGQTTRTYNAAHTYYASAAVQLNDYYSGTETEKWSTACHELGHVLGLDHNDSTGSCLYWQRVSGRSKYPNADDESLLELYY</sequence>
<evidence type="ECO:0000256" key="3">
    <source>
        <dbReference type="ARBA" id="ARBA00022801"/>
    </source>
</evidence>
<dbReference type="SUPFAM" id="SSF55486">
    <property type="entry name" value="Metalloproteases ('zincins'), catalytic domain"/>
    <property type="match status" value="1"/>
</dbReference>
<accession>A0A3D9ZEP6</accession>
<evidence type="ECO:0000256" key="1">
    <source>
        <dbReference type="ARBA" id="ARBA00022670"/>
    </source>
</evidence>
<dbReference type="InterPro" id="IPR024079">
    <property type="entry name" value="MetalloPept_cat_dom_sf"/>
</dbReference>
<evidence type="ECO:0000256" key="2">
    <source>
        <dbReference type="ARBA" id="ARBA00022723"/>
    </source>
</evidence>
<reference evidence="7 8" key="1">
    <citation type="submission" date="2018-08" db="EMBL/GenBank/DDBJ databases">
        <title>Sequencing the genomes of 1000 actinobacteria strains.</title>
        <authorList>
            <person name="Klenk H.-P."/>
        </authorList>
    </citation>
    <scope>NUCLEOTIDE SEQUENCE [LARGE SCALE GENOMIC DNA]</scope>
    <source>
        <strain evidence="7 8">DSM 44099</strain>
    </source>
</reference>
<evidence type="ECO:0000256" key="5">
    <source>
        <dbReference type="SAM" id="SignalP"/>
    </source>
</evidence>
<feature type="domain" description="Peptidase M10 metallopeptidase" evidence="6">
    <location>
        <begin position="196"/>
        <end position="248"/>
    </location>
</feature>
<evidence type="ECO:0000256" key="4">
    <source>
        <dbReference type="ARBA" id="ARBA00022833"/>
    </source>
</evidence>
<protein>
    <submittedName>
        <fullName evidence="7">Reprolysin-like metallo-peptidase family M12B</fullName>
    </submittedName>
</protein>
<organism evidence="7 8">
    <name type="scientific">Asanoa ferruginea</name>
    <dbReference type="NCBI Taxonomy" id="53367"/>
    <lineage>
        <taxon>Bacteria</taxon>
        <taxon>Bacillati</taxon>
        <taxon>Actinomycetota</taxon>
        <taxon>Actinomycetes</taxon>
        <taxon>Micromonosporales</taxon>
        <taxon>Micromonosporaceae</taxon>
        <taxon>Asanoa</taxon>
    </lineage>
</organism>
<evidence type="ECO:0000259" key="6">
    <source>
        <dbReference type="Pfam" id="PF00413"/>
    </source>
</evidence>
<comment type="caution">
    <text evidence="7">The sequence shown here is derived from an EMBL/GenBank/DDBJ whole genome shotgun (WGS) entry which is preliminary data.</text>
</comment>
<evidence type="ECO:0000313" key="8">
    <source>
        <dbReference type="Proteomes" id="UP000256913"/>
    </source>
</evidence>
<name>A0A3D9ZEP6_9ACTN</name>